<name>A0A3P7LJ50_DIBLA</name>
<proteinExistence type="predicted"/>
<keyword evidence="1" id="KW-0689">Ribosomal protein</keyword>
<dbReference type="AlphaFoldDB" id="A0A3P7LJ50"/>
<evidence type="ECO:0000256" key="2">
    <source>
        <dbReference type="ARBA" id="ARBA00023274"/>
    </source>
</evidence>
<dbReference type="PANTHER" id="PTHR13479:SF66">
    <property type="entry name" value="LARGE RIBOSOMAL SUBUNIT PROTEIN ML66"/>
    <property type="match status" value="1"/>
</dbReference>
<dbReference type="PANTHER" id="PTHR13479">
    <property type="entry name" value="30S RIBOSOMAL PROTEIN S18"/>
    <property type="match status" value="1"/>
</dbReference>
<reference evidence="4 5" key="1">
    <citation type="submission" date="2018-11" db="EMBL/GenBank/DDBJ databases">
        <authorList>
            <consortium name="Pathogen Informatics"/>
        </authorList>
    </citation>
    <scope>NUCLEOTIDE SEQUENCE [LARGE SCALE GENOMIC DNA]</scope>
</reference>
<dbReference type="InterPro" id="IPR001648">
    <property type="entry name" value="Ribosomal_bS18"/>
</dbReference>
<gene>
    <name evidence="4" type="ORF">DILT_LOCUS12766</name>
</gene>
<evidence type="ECO:0000313" key="4">
    <source>
        <dbReference type="EMBL" id="VDN16935.1"/>
    </source>
</evidence>
<organism evidence="4 5">
    <name type="scientific">Dibothriocephalus latus</name>
    <name type="common">Fish tapeworm</name>
    <name type="synonym">Diphyllobothrium latum</name>
    <dbReference type="NCBI Taxonomy" id="60516"/>
    <lineage>
        <taxon>Eukaryota</taxon>
        <taxon>Metazoa</taxon>
        <taxon>Spiralia</taxon>
        <taxon>Lophotrochozoa</taxon>
        <taxon>Platyhelminthes</taxon>
        <taxon>Cestoda</taxon>
        <taxon>Eucestoda</taxon>
        <taxon>Diphyllobothriidea</taxon>
        <taxon>Diphyllobothriidae</taxon>
        <taxon>Dibothriocephalus</taxon>
    </lineage>
</organism>
<dbReference type="Proteomes" id="UP000281553">
    <property type="component" value="Unassembled WGS sequence"/>
</dbReference>
<dbReference type="GO" id="GO:0005763">
    <property type="term" value="C:mitochondrial small ribosomal subunit"/>
    <property type="evidence" value="ECO:0007669"/>
    <property type="project" value="TreeGrafter"/>
</dbReference>
<dbReference type="OrthoDB" id="10054543at2759"/>
<dbReference type="Gene3D" id="4.10.640.10">
    <property type="entry name" value="Ribosomal protein S18"/>
    <property type="match status" value="1"/>
</dbReference>
<dbReference type="Pfam" id="PF01084">
    <property type="entry name" value="Ribosomal_S18"/>
    <property type="match status" value="1"/>
</dbReference>
<dbReference type="SUPFAM" id="SSF46911">
    <property type="entry name" value="Ribosomal protein S18"/>
    <property type="match status" value="1"/>
</dbReference>
<dbReference type="InterPro" id="IPR036870">
    <property type="entry name" value="Ribosomal_bS18_sf"/>
</dbReference>
<dbReference type="GO" id="GO:0003735">
    <property type="term" value="F:structural constituent of ribosome"/>
    <property type="evidence" value="ECO:0007669"/>
    <property type="project" value="InterPro"/>
</dbReference>
<feature type="chain" id="PRO_5018022768" evidence="3">
    <location>
        <begin position="20"/>
        <end position="165"/>
    </location>
</feature>
<sequence length="165" mass="18699">MRSGLFAFLFLPSRHICVTSCLRKKEIRMVKSGKITMVEGVKCKSERIDHLLNMEGLGDPRITDPIVRLGLKLKHTDVLILSQFLRPDGTILPKEVSGLTTGSQMRIEMLIERAQNAGLLPQSIDPDGTHHYKERPRDKMNVYYDSSTPGLPKFSKLIPKYRPPT</sequence>
<dbReference type="GO" id="GO:0032543">
    <property type="term" value="P:mitochondrial translation"/>
    <property type="evidence" value="ECO:0007669"/>
    <property type="project" value="TreeGrafter"/>
</dbReference>
<keyword evidence="2" id="KW-0687">Ribonucleoprotein</keyword>
<keyword evidence="3" id="KW-0732">Signal</keyword>
<evidence type="ECO:0000256" key="3">
    <source>
        <dbReference type="SAM" id="SignalP"/>
    </source>
</evidence>
<dbReference type="GO" id="GO:0070181">
    <property type="term" value="F:small ribosomal subunit rRNA binding"/>
    <property type="evidence" value="ECO:0007669"/>
    <property type="project" value="TreeGrafter"/>
</dbReference>
<keyword evidence="5" id="KW-1185">Reference proteome</keyword>
<dbReference type="EMBL" id="UYRU01067627">
    <property type="protein sequence ID" value="VDN16935.1"/>
    <property type="molecule type" value="Genomic_DNA"/>
</dbReference>
<protein>
    <submittedName>
        <fullName evidence="4">Uncharacterized protein</fullName>
    </submittedName>
</protein>
<evidence type="ECO:0000313" key="5">
    <source>
        <dbReference type="Proteomes" id="UP000281553"/>
    </source>
</evidence>
<evidence type="ECO:0000256" key="1">
    <source>
        <dbReference type="ARBA" id="ARBA00022980"/>
    </source>
</evidence>
<feature type="signal peptide" evidence="3">
    <location>
        <begin position="1"/>
        <end position="19"/>
    </location>
</feature>
<accession>A0A3P7LJ50</accession>